<dbReference type="Pfam" id="PF18029">
    <property type="entry name" value="Glyoxalase_6"/>
    <property type="match status" value="1"/>
</dbReference>
<proteinExistence type="predicted"/>
<protein>
    <submittedName>
        <fullName evidence="2">VOC family protein</fullName>
    </submittedName>
</protein>
<gene>
    <name evidence="2" type="ORF">GCM10009554_05900</name>
</gene>
<keyword evidence="3" id="KW-1185">Reference proteome</keyword>
<dbReference type="PROSITE" id="PS51819">
    <property type="entry name" value="VOC"/>
    <property type="match status" value="1"/>
</dbReference>
<dbReference type="EMBL" id="BAAAHK010000002">
    <property type="protein sequence ID" value="GAA0926007.1"/>
    <property type="molecule type" value="Genomic_DNA"/>
</dbReference>
<feature type="domain" description="VOC" evidence="1">
    <location>
        <begin position="4"/>
        <end position="115"/>
    </location>
</feature>
<evidence type="ECO:0000313" key="3">
    <source>
        <dbReference type="Proteomes" id="UP001500542"/>
    </source>
</evidence>
<dbReference type="InterPro" id="IPR029068">
    <property type="entry name" value="Glyas_Bleomycin-R_OHBP_Dase"/>
</dbReference>
<dbReference type="InterPro" id="IPR041581">
    <property type="entry name" value="Glyoxalase_6"/>
</dbReference>
<dbReference type="Gene3D" id="3.10.180.10">
    <property type="entry name" value="2,3-Dihydroxybiphenyl 1,2-Dioxygenase, domain 1"/>
    <property type="match status" value="1"/>
</dbReference>
<dbReference type="PANTHER" id="PTHR35908">
    <property type="entry name" value="HYPOTHETICAL FUSION PROTEIN"/>
    <property type="match status" value="1"/>
</dbReference>
<dbReference type="SUPFAM" id="SSF54593">
    <property type="entry name" value="Glyoxalase/Bleomycin resistance protein/Dihydroxybiphenyl dioxygenase"/>
    <property type="match status" value="1"/>
</dbReference>
<accession>A0ABN1PCZ1</accession>
<dbReference type="InterPro" id="IPR037523">
    <property type="entry name" value="VOC_core"/>
</dbReference>
<organism evidence="2 3">
    <name type="scientific">Kribbella koreensis</name>
    <dbReference type="NCBI Taxonomy" id="57909"/>
    <lineage>
        <taxon>Bacteria</taxon>
        <taxon>Bacillati</taxon>
        <taxon>Actinomycetota</taxon>
        <taxon>Actinomycetes</taxon>
        <taxon>Propionibacteriales</taxon>
        <taxon>Kribbellaceae</taxon>
        <taxon>Kribbella</taxon>
    </lineage>
</organism>
<comment type="caution">
    <text evidence="2">The sequence shown here is derived from an EMBL/GenBank/DDBJ whole genome shotgun (WGS) entry which is preliminary data.</text>
</comment>
<evidence type="ECO:0000259" key="1">
    <source>
        <dbReference type="PROSITE" id="PS51819"/>
    </source>
</evidence>
<dbReference type="Proteomes" id="UP001500542">
    <property type="component" value="Unassembled WGS sequence"/>
</dbReference>
<dbReference type="RefSeq" id="WP_343964488.1">
    <property type="nucleotide sequence ID" value="NZ_BAAAHK010000002.1"/>
</dbReference>
<dbReference type="CDD" id="cd06587">
    <property type="entry name" value="VOC"/>
    <property type="match status" value="1"/>
</dbReference>
<dbReference type="PANTHER" id="PTHR35908:SF1">
    <property type="entry name" value="CONSERVED PROTEIN"/>
    <property type="match status" value="1"/>
</dbReference>
<sequence>MSITLEHVVFDCKNAAELAGFWAGVLNSSVDAEGNEFFATVNKEADGSALMFIQVPEERAGKNRLHLDLSTTGWAEEIDRIVGLGAKRVGEFDEYGAHWVTLADPEGNVFDLAEQK</sequence>
<evidence type="ECO:0000313" key="2">
    <source>
        <dbReference type="EMBL" id="GAA0926007.1"/>
    </source>
</evidence>
<name>A0ABN1PCZ1_9ACTN</name>
<reference evidence="2 3" key="1">
    <citation type="journal article" date="2019" name="Int. J. Syst. Evol. Microbiol.">
        <title>The Global Catalogue of Microorganisms (GCM) 10K type strain sequencing project: providing services to taxonomists for standard genome sequencing and annotation.</title>
        <authorList>
            <consortium name="The Broad Institute Genomics Platform"/>
            <consortium name="The Broad Institute Genome Sequencing Center for Infectious Disease"/>
            <person name="Wu L."/>
            <person name="Ma J."/>
        </authorList>
    </citation>
    <scope>NUCLEOTIDE SEQUENCE [LARGE SCALE GENOMIC DNA]</scope>
    <source>
        <strain evidence="2 3">JCM 10977</strain>
    </source>
</reference>